<dbReference type="Proteomes" id="UP000092445">
    <property type="component" value="Unassembled WGS sequence"/>
</dbReference>
<dbReference type="VEuPathDB" id="VectorBase:GPAI015817"/>
<sequence length="155" mass="17964">MASRLTKKTKRTQQHDAKPKFVSICRNIDYLMKYFVCVQLVHDILAFISSGKGVTFLRFSEFEIRQLNILQRNGKGKARSLYLHPRSEGHEKRTAKIGPGQQPTLMHSHAEDSFRNLLIVTEDGHAYKPGNLWERTNPVLDRMINQQIFPENETI</sequence>
<reference evidence="2" key="1">
    <citation type="submission" date="2014-03" db="EMBL/GenBank/DDBJ databases">
        <authorList>
            <person name="Aksoy S."/>
            <person name="Warren W."/>
            <person name="Wilson R.K."/>
        </authorList>
    </citation>
    <scope>NUCLEOTIDE SEQUENCE [LARGE SCALE GENOMIC DNA]</scope>
    <source>
        <strain evidence="2">IAEA</strain>
    </source>
</reference>
<evidence type="ECO:0000313" key="1">
    <source>
        <dbReference type="EnsemblMetazoa" id="GPAI015817-PA"/>
    </source>
</evidence>
<protein>
    <submittedName>
        <fullName evidence="1">Uncharacterized protein</fullName>
    </submittedName>
</protein>
<reference evidence="1" key="2">
    <citation type="submission" date="2020-05" db="UniProtKB">
        <authorList>
            <consortium name="EnsemblMetazoa"/>
        </authorList>
    </citation>
    <scope>IDENTIFICATION</scope>
    <source>
        <strain evidence="1">IAEA</strain>
    </source>
</reference>
<name>A0A1A9ZIM4_GLOPL</name>
<dbReference type="EnsemblMetazoa" id="GPAI015817-RA">
    <property type="protein sequence ID" value="GPAI015817-PA"/>
    <property type="gene ID" value="GPAI015817"/>
</dbReference>
<evidence type="ECO:0000313" key="2">
    <source>
        <dbReference type="Proteomes" id="UP000092445"/>
    </source>
</evidence>
<accession>A0A1A9ZIM4</accession>
<dbReference type="AlphaFoldDB" id="A0A1A9ZIM4"/>
<proteinExistence type="predicted"/>
<keyword evidence="2" id="KW-1185">Reference proteome</keyword>
<organism evidence="1 2">
    <name type="scientific">Glossina pallidipes</name>
    <name type="common">Tsetse fly</name>
    <dbReference type="NCBI Taxonomy" id="7398"/>
    <lineage>
        <taxon>Eukaryota</taxon>
        <taxon>Metazoa</taxon>
        <taxon>Ecdysozoa</taxon>
        <taxon>Arthropoda</taxon>
        <taxon>Hexapoda</taxon>
        <taxon>Insecta</taxon>
        <taxon>Pterygota</taxon>
        <taxon>Neoptera</taxon>
        <taxon>Endopterygota</taxon>
        <taxon>Diptera</taxon>
        <taxon>Brachycera</taxon>
        <taxon>Muscomorpha</taxon>
        <taxon>Hippoboscoidea</taxon>
        <taxon>Glossinidae</taxon>
        <taxon>Glossina</taxon>
    </lineage>
</organism>